<reference evidence="3 4" key="1">
    <citation type="submission" date="2020-08" db="EMBL/GenBank/DDBJ databases">
        <title>Genemic of Streptomyces polyaspartic.</title>
        <authorList>
            <person name="Liu W."/>
        </authorList>
    </citation>
    <scope>NUCLEOTIDE SEQUENCE [LARGE SCALE GENOMIC DNA]</scope>
    <source>
        <strain evidence="3 4">TRM66268-LWL</strain>
    </source>
</reference>
<accession>A0ABR7SUT0</accession>
<dbReference type="Proteomes" id="UP000642284">
    <property type="component" value="Unassembled WGS sequence"/>
</dbReference>
<dbReference type="Gene3D" id="1.10.10.10">
    <property type="entry name" value="Winged helix-like DNA-binding domain superfamily/Winged helix DNA-binding domain"/>
    <property type="match status" value="1"/>
</dbReference>
<feature type="region of interest" description="Disordered" evidence="1">
    <location>
        <begin position="88"/>
        <end position="110"/>
    </location>
</feature>
<dbReference type="InterPro" id="IPR000835">
    <property type="entry name" value="HTH_MarR-typ"/>
</dbReference>
<dbReference type="RefSeq" id="WP_187819681.1">
    <property type="nucleotide sequence ID" value="NZ_JACTVJ010000036.1"/>
</dbReference>
<organism evidence="3 4">
    <name type="scientific">Streptomyces polyasparticus</name>
    <dbReference type="NCBI Taxonomy" id="2767826"/>
    <lineage>
        <taxon>Bacteria</taxon>
        <taxon>Bacillati</taxon>
        <taxon>Actinomycetota</taxon>
        <taxon>Actinomycetes</taxon>
        <taxon>Kitasatosporales</taxon>
        <taxon>Streptomycetaceae</taxon>
        <taxon>Streptomyces</taxon>
    </lineage>
</organism>
<dbReference type="InterPro" id="IPR036388">
    <property type="entry name" value="WH-like_DNA-bd_sf"/>
</dbReference>
<evidence type="ECO:0000256" key="1">
    <source>
        <dbReference type="SAM" id="MobiDB-lite"/>
    </source>
</evidence>
<dbReference type="SUPFAM" id="SSF46785">
    <property type="entry name" value="Winged helix' DNA-binding domain"/>
    <property type="match status" value="1"/>
</dbReference>
<evidence type="ECO:0000313" key="4">
    <source>
        <dbReference type="Proteomes" id="UP000642284"/>
    </source>
</evidence>
<dbReference type="EMBL" id="JACTVJ010000036">
    <property type="protein sequence ID" value="MBC9719269.1"/>
    <property type="molecule type" value="Genomic_DNA"/>
</dbReference>
<comment type="caution">
    <text evidence="3">The sequence shown here is derived from an EMBL/GenBank/DDBJ whole genome shotgun (WGS) entry which is preliminary data.</text>
</comment>
<protein>
    <submittedName>
        <fullName evidence="3">MarR family transcriptional regulator</fullName>
    </submittedName>
</protein>
<dbReference type="Pfam" id="PF12802">
    <property type="entry name" value="MarR_2"/>
    <property type="match status" value="1"/>
</dbReference>
<name>A0ABR7SUT0_9ACTN</name>
<feature type="domain" description="HTH marR-type" evidence="2">
    <location>
        <begin position="3"/>
        <end position="51"/>
    </location>
</feature>
<dbReference type="InterPro" id="IPR036390">
    <property type="entry name" value="WH_DNA-bd_sf"/>
</dbReference>
<gene>
    <name evidence="3" type="ORF">H9Y04_42830</name>
</gene>
<sequence length="110" mass="11914">MTSHARVLLALARAPNARLRSVAAACEITERTVQIVIGDLEQAGYLERHRVGRRNEYILHLDQPLRHPAEAGLSVRALVELAVVGGDCRDSALRGSPSDDGPPTRSAPTR</sequence>
<proteinExistence type="predicted"/>
<evidence type="ECO:0000313" key="3">
    <source>
        <dbReference type="EMBL" id="MBC9719269.1"/>
    </source>
</evidence>
<keyword evidence="4" id="KW-1185">Reference proteome</keyword>
<evidence type="ECO:0000259" key="2">
    <source>
        <dbReference type="Pfam" id="PF12802"/>
    </source>
</evidence>